<proteinExistence type="predicted"/>
<evidence type="ECO:0000313" key="2">
    <source>
        <dbReference type="Proteomes" id="UP000013111"/>
    </source>
</evidence>
<name>A0A831ESH0_ERWAM</name>
<gene>
    <name evidence="1" type="ORF">BN437_3588</name>
</gene>
<reference evidence="1 2" key="1">
    <citation type="submission" date="2012-11" db="EMBL/GenBank/DDBJ databases">
        <authorList>
            <person name="Linke B."/>
        </authorList>
    </citation>
    <scope>NUCLEOTIDE SEQUENCE [LARGE SCALE GENOMIC DNA]</scope>
    <source>
        <strain evidence="2">CFBP 1232</strain>
    </source>
</reference>
<comment type="caution">
    <text evidence="1">The sequence shown here is derived from an EMBL/GenBank/DDBJ whole genome shotgun (WGS) entry which is preliminary data.</text>
</comment>
<sequence>MMRDADNVFAANKKAETHSFFWLLCAGSRLQWALFRH</sequence>
<dbReference type="AlphaFoldDB" id="A0A831ESH0"/>
<reference evidence="1 2" key="2">
    <citation type="submission" date="2013-04" db="EMBL/GenBank/DDBJ databases">
        <title>Comparative genomics of 12 strains of Erwinia amylovora identifies a pan-genome with a large conserved core and provides insights into host specificity.</title>
        <authorList>
            <person name="Mann R.A."/>
            <person name="Smits T.H.M."/>
            <person name="Buehlmann A."/>
            <person name="Blom J."/>
            <person name="Goesmann A."/>
            <person name="Frey J.E."/>
            <person name="Plummer K.M."/>
            <person name="Beer S.V."/>
            <person name="Luck J."/>
            <person name="Duffy B."/>
            <person name="Rodoni B."/>
        </authorList>
    </citation>
    <scope>NUCLEOTIDE SEQUENCE [LARGE SCALE GENOMIC DNA]</scope>
    <source>
        <strain evidence="2">CFBP 1232</strain>
    </source>
</reference>
<dbReference type="EMBL" id="CAPB01000041">
    <property type="protein sequence ID" value="CCO95488.1"/>
    <property type="molecule type" value="Genomic_DNA"/>
</dbReference>
<protein>
    <submittedName>
        <fullName evidence="1">Uncharacterized protein</fullName>
    </submittedName>
</protein>
<accession>A0A831ESH0</accession>
<organism evidence="1 2">
    <name type="scientific">Erwinia amylovora NBRC 12687 = CFBP 1232</name>
    <dbReference type="NCBI Taxonomy" id="1219359"/>
    <lineage>
        <taxon>Bacteria</taxon>
        <taxon>Pseudomonadati</taxon>
        <taxon>Pseudomonadota</taxon>
        <taxon>Gammaproteobacteria</taxon>
        <taxon>Enterobacterales</taxon>
        <taxon>Erwiniaceae</taxon>
        <taxon>Erwinia</taxon>
    </lineage>
</organism>
<evidence type="ECO:0000313" key="1">
    <source>
        <dbReference type="EMBL" id="CCO95488.1"/>
    </source>
</evidence>
<dbReference type="Proteomes" id="UP000013111">
    <property type="component" value="Unassembled WGS sequence"/>
</dbReference>